<organism evidence="2 3">
    <name type="scientific">Trichinella pseudospiralis</name>
    <name type="common">Parasitic roundworm</name>
    <dbReference type="NCBI Taxonomy" id="6337"/>
    <lineage>
        <taxon>Eukaryota</taxon>
        <taxon>Metazoa</taxon>
        <taxon>Ecdysozoa</taxon>
        <taxon>Nematoda</taxon>
        <taxon>Enoplea</taxon>
        <taxon>Dorylaimia</taxon>
        <taxon>Trichinellida</taxon>
        <taxon>Trichinellidae</taxon>
        <taxon>Trichinella</taxon>
    </lineage>
</organism>
<accession>A0A0V1AJY9</accession>
<dbReference type="AlphaFoldDB" id="A0A0V1AJY9"/>
<sequence>MSSFEILERCVANGIRLYLTFRVLIIVAWLPWKRDFRAVQKLAQIC</sequence>
<evidence type="ECO:0000313" key="3">
    <source>
        <dbReference type="Proteomes" id="UP000054632"/>
    </source>
</evidence>
<proteinExistence type="predicted"/>
<gene>
    <name evidence="2" type="ORF">T4A_5078</name>
</gene>
<evidence type="ECO:0000313" key="2">
    <source>
        <dbReference type="EMBL" id="KRY25127.1"/>
    </source>
</evidence>
<keyword evidence="1" id="KW-0472">Membrane</keyword>
<dbReference type="Proteomes" id="UP000054632">
    <property type="component" value="Unassembled WGS sequence"/>
</dbReference>
<keyword evidence="1" id="KW-1133">Transmembrane helix</keyword>
<protein>
    <submittedName>
        <fullName evidence="2">Uncharacterized protein</fullName>
    </submittedName>
</protein>
<name>A0A0V1AJY9_TRIPS</name>
<evidence type="ECO:0000256" key="1">
    <source>
        <dbReference type="SAM" id="Phobius"/>
    </source>
</evidence>
<comment type="caution">
    <text evidence="2">The sequence shown here is derived from an EMBL/GenBank/DDBJ whole genome shotgun (WGS) entry which is preliminary data.</text>
</comment>
<keyword evidence="1" id="KW-0812">Transmembrane</keyword>
<dbReference type="EMBL" id="JYDR01006325">
    <property type="protein sequence ID" value="KRY25127.1"/>
    <property type="molecule type" value="Genomic_DNA"/>
</dbReference>
<reference evidence="2 3" key="1">
    <citation type="submission" date="2015-01" db="EMBL/GenBank/DDBJ databases">
        <title>Evolution of Trichinella species and genotypes.</title>
        <authorList>
            <person name="Korhonen P.K."/>
            <person name="Edoardo P."/>
            <person name="Giuseppe L.R."/>
            <person name="Gasser R.B."/>
        </authorList>
    </citation>
    <scope>NUCLEOTIDE SEQUENCE [LARGE SCALE GENOMIC DNA]</scope>
    <source>
        <strain evidence="2">ISS13</strain>
    </source>
</reference>
<feature type="transmembrane region" description="Helical" evidence="1">
    <location>
        <begin position="15"/>
        <end position="32"/>
    </location>
</feature>